<comment type="caution">
    <text evidence="2">The sequence shown here is derived from an EMBL/GenBank/DDBJ whole genome shotgun (WGS) entry which is preliminary data.</text>
</comment>
<keyword evidence="1" id="KW-0812">Transmembrane</keyword>
<reference evidence="3" key="1">
    <citation type="journal article" date="2019" name="Int. J. Syst. Evol. Microbiol.">
        <title>The Global Catalogue of Microorganisms (GCM) 10K type strain sequencing project: providing services to taxonomists for standard genome sequencing and annotation.</title>
        <authorList>
            <consortium name="The Broad Institute Genomics Platform"/>
            <consortium name="The Broad Institute Genome Sequencing Center for Infectious Disease"/>
            <person name="Wu L."/>
            <person name="Ma J."/>
        </authorList>
    </citation>
    <scope>NUCLEOTIDE SEQUENCE [LARGE SCALE GENOMIC DNA]</scope>
    <source>
        <strain evidence="3">JCM 16545</strain>
    </source>
</reference>
<keyword evidence="1" id="KW-0472">Membrane</keyword>
<sequence length="136" mass="15814">MNRVNKLITALYAAEQKNMQYSGGKARLFIAKLVFCLLIWIWLLPLLGILENNLGLIEISFHKPRHRIGYLPVLLVLYFILSYFTLRVEDADKYLRESENKAEMKSYRKWFVALIAIGFTFLIVVAKFNQGNPLSD</sequence>
<dbReference type="Proteomes" id="UP001597369">
    <property type="component" value="Unassembled WGS sequence"/>
</dbReference>
<protein>
    <submittedName>
        <fullName evidence="2">Uncharacterized protein</fullName>
    </submittedName>
</protein>
<accession>A0ABW4WYN5</accession>
<keyword evidence="3" id="KW-1185">Reference proteome</keyword>
<feature type="transmembrane region" description="Helical" evidence="1">
    <location>
        <begin position="29"/>
        <end position="48"/>
    </location>
</feature>
<evidence type="ECO:0000256" key="1">
    <source>
        <dbReference type="SAM" id="Phobius"/>
    </source>
</evidence>
<gene>
    <name evidence="2" type="ORF">ACFSKU_08825</name>
</gene>
<dbReference type="EMBL" id="JBHUHV010000026">
    <property type="protein sequence ID" value="MFD2066985.1"/>
    <property type="molecule type" value="Genomic_DNA"/>
</dbReference>
<evidence type="ECO:0000313" key="2">
    <source>
        <dbReference type="EMBL" id="MFD2066985.1"/>
    </source>
</evidence>
<evidence type="ECO:0000313" key="3">
    <source>
        <dbReference type="Proteomes" id="UP001597369"/>
    </source>
</evidence>
<dbReference type="RefSeq" id="WP_229963092.1">
    <property type="nucleotide sequence ID" value="NZ_JAJJWI010000050.1"/>
</dbReference>
<feature type="transmembrane region" description="Helical" evidence="1">
    <location>
        <begin position="107"/>
        <end position="126"/>
    </location>
</feature>
<keyword evidence="1" id="KW-1133">Transmembrane helix</keyword>
<name>A0ABW4WYN5_9BACT</name>
<feature type="transmembrane region" description="Helical" evidence="1">
    <location>
        <begin position="68"/>
        <end position="86"/>
    </location>
</feature>
<organism evidence="2 3">
    <name type="scientific">Pontibacter silvestris</name>
    <dbReference type="NCBI Taxonomy" id="2305183"/>
    <lineage>
        <taxon>Bacteria</taxon>
        <taxon>Pseudomonadati</taxon>
        <taxon>Bacteroidota</taxon>
        <taxon>Cytophagia</taxon>
        <taxon>Cytophagales</taxon>
        <taxon>Hymenobacteraceae</taxon>
        <taxon>Pontibacter</taxon>
    </lineage>
</organism>
<proteinExistence type="predicted"/>